<keyword evidence="2" id="KW-1185">Reference proteome</keyword>
<name>A0ABC8JI58_ERUVS</name>
<accession>A0ABC8JI58</accession>
<comment type="caution">
    <text evidence="1">The sequence shown here is derived from an EMBL/GenBank/DDBJ whole genome shotgun (WGS) entry which is preliminary data.</text>
</comment>
<dbReference type="Proteomes" id="UP001642260">
    <property type="component" value="Unassembled WGS sequence"/>
</dbReference>
<dbReference type="EMBL" id="CAKOAT010095710">
    <property type="protein sequence ID" value="CAH8321269.1"/>
    <property type="molecule type" value="Genomic_DNA"/>
</dbReference>
<protein>
    <submittedName>
        <fullName evidence="1">Uncharacterized protein</fullName>
    </submittedName>
</protein>
<gene>
    <name evidence="1" type="ORF">ERUC_LOCUS9317</name>
</gene>
<reference evidence="1 2" key="1">
    <citation type="submission" date="2022-03" db="EMBL/GenBank/DDBJ databases">
        <authorList>
            <person name="Macdonald S."/>
            <person name="Ahmed S."/>
            <person name="Newling K."/>
        </authorList>
    </citation>
    <scope>NUCLEOTIDE SEQUENCE [LARGE SCALE GENOMIC DNA]</scope>
</reference>
<proteinExistence type="predicted"/>
<evidence type="ECO:0000313" key="1">
    <source>
        <dbReference type="EMBL" id="CAH8321269.1"/>
    </source>
</evidence>
<evidence type="ECO:0000313" key="2">
    <source>
        <dbReference type="Proteomes" id="UP001642260"/>
    </source>
</evidence>
<sequence length="101" mass="11190">MPIERREGNMYLSPHFWHSKAATGQAIKALFGALGVGTPRRMLSTISGDIKMAKEEHSSQKTKAFVLFSPHLPVYQPQMNSLTALAALYHTSKSTHSLLTH</sequence>
<organism evidence="1 2">
    <name type="scientific">Eruca vesicaria subsp. sativa</name>
    <name type="common">Garden rocket</name>
    <name type="synonym">Eruca sativa</name>
    <dbReference type="NCBI Taxonomy" id="29727"/>
    <lineage>
        <taxon>Eukaryota</taxon>
        <taxon>Viridiplantae</taxon>
        <taxon>Streptophyta</taxon>
        <taxon>Embryophyta</taxon>
        <taxon>Tracheophyta</taxon>
        <taxon>Spermatophyta</taxon>
        <taxon>Magnoliopsida</taxon>
        <taxon>eudicotyledons</taxon>
        <taxon>Gunneridae</taxon>
        <taxon>Pentapetalae</taxon>
        <taxon>rosids</taxon>
        <taxon>malvids</taxon>
        <taxon>Brassicales</taxon>
        <taxon>Brassicaceae</taxon>
        <taxon>Brassiceae</taxon>
        <taxon>Eruca</taxon>
    </lineage>
</organism>
<dbReference type="AlphaFoldDB" id="A0ABC8JI58"/>